<dbReference type="Proteomes" id="UP000318380">
    <property type="component" value="Unassembled WGS sequence"/>
</dbReference>
<keyword evidence="2" id="KW-0812">Transmembrane</keyword>
<evidence type="ECO:0000256" key="3">
    <source>
        <dbReference type="ARBA" id="ARBA00022989"/>
    </source>
</evidence>
<name>A0A561B7V7_9ACTN</name>
<evidence type="ECO:0000256" key="4">
    <source>
        <dbReference type="ARBA" id="ARBA00023136"/>
    </source>
</evidence>
<dbReference type="InterPro" id="IPR032808">
    <property type="entry name" value="DoxX"/>
</dbReference>
<keyword evidence="3" id="KW-1133">Transmembrane helix</keyword>
<sequence length="196" mass="20888">MTVVRALARPLLSTIFIVQGANAIRNPEPLVPKAQPVADRLVPLAKRVAPPQVGDRIPETTANLVRLNGAAQVLGGVALASGKGRRLGALVLAATLVPTTAAGHPFWQEKDKEARAMHKVQFMKNLGLFGGLLLAAVDTEGQPGLAWRAQHGARAAKREAKRTTKLAKREAKQFTKTARREAKLAARAARAELPIG</sequence>
<keyword evidence="4" id="KW-0472">Membrane</keyword>
<keyword evidence="6" id="KW-1185">Reference proteome</keyword>
<organism evidence="5 6">
    <name type="scientific">Kribbella amoyensis</name>
    <dbReference type="NCBI Taxonomy" id="996641"/>
    <lineage>
        <taxon>Bacteria</taxon>
        <taxon>Bacillati</taxon>
        <taxon>Actinomycetota</taxon>
        <taxon>Actinomycetes</taxon>
        <taxon>Propionibacteriales</taxon>
        <taxon>Kribbellaceae</taxon>
        <taxon>Kribbella</taxon>
    </lineage>
</organism>
<dbReference type="Pfam" id="PF07681">
    <property type="entry name" value="DoxX"/>
    <property type="match status" value="1"/>
</dbReference>
<evidence type="ECO:0000313" key="5">
    <source>
        <dbReference type="EMBL" id="TWD74923.1"/>
    </source>
</evidence>
<comment type="subcellular location">
    <subcellularLocation>
        <location evidence="1">Membrane</location>
        <topology evidence="1">Multi-pass membrane protein</topology>
    </subcellularLocation>
</comment>
<proteinExistence type="predicted"/>
<evidence type="ECO:0000313" key="6">
    <source>
        <dbReference type="Proteomes" id="UP000318380"/>
    </source>
</evidence>
<evidence type="ECO:0000256" key="1">
    <source>
        <dbReference type="ARBA" id="ARBA00004141"/>
    </source>
</evidence>
<comment type="caution">
    <text evidence="5">The sequence shown here is derived from an EMBL/GenBank/DDBJ whole genome shotgun (WGS) entry which is preliminary data.</text>
</comment>
<reference evidence="5 6" key="1">
    <citation type="submission" date="2019-06" db="EMBL/GenBank/DDBJ databases">
        <title>Sequencing the genomes of 1000 actinobacteria strains.</title>
        <authorList>
            <person name="Klenk H.-P."/>
        </authorList>
    </citation>
    <scope>NUCLEOTIDE SEQUENCE [LARGE SCALE GENOMIC DNA]</scope>
    <source>
        <strain evidence="5 6">DSM 24683</strain>
    </source>
</reference>
<evidence type="ECO:0000256" key="2">
    <source>
        <dbReference type="ARBA" id="ARBA00022692"/>
    </source>
</evidence>
<dbReference type="AlphaFoldDB" id="A0A561B7V7"/>
<accession>A0A561B7V7</accession>
<dbReference type="OrthoDB" id="329282at2"/>
<dbReference type="EMBL" id="VIVK01000002">
    <property type="protein sequence ID" value="TWD74923.1"/>
    <property type="molecule type" value="Genomic_DNA"/>
</dbReference>
<gene>
    <name evidence="5" type="ORF">FB561_6358</name>
</gene>
<dbReference type="GO" id="GO:0016020">
    <property type="term" value="C:membrane"/>
    <property type="evidence" value="ECO:0007669"/>
    <property type="project" value="UniProtKB-SubCell"/>
</dbReference>
<dbReference type="RefSeq" id="WP_145813692.1">
    <property type="nucleotide sequence ID" value="NZ_VIVK01000002.1"/>
</dbReference>
<protein>
    <submittedName>
        <fullName evidence="5">DoxX-like protein</fullName>
    </submittedName>
</protein>